<evidence type="ECO:0000313" key="4">
    <source>
        <dbReference type="Proteomes" id="UP000294192"/>
    </source>
</evidence>
<dbReference type="InterPro" id="IPR002177">
    <property type="entry name" value="DPS_DNA-bd"/>
</dbReference>
<sequence length="134" mass="15524">MQNILNDLIVYRSNIQSMHWKMKGPGFLAIHRLTDKMYSQIDEFIDLIAEKFIQRHLEVETTLANAIANSSLKETKGMTIPIDKCIEDLVSQATIILEKAEKEELPKELGAMYVIVDELRDYLEKTIWLLEKSI</sequence>
<dbReference type="RefSeq" id="WP_131599029.1">
    <property type="nucleotide sequence ID" value="NZ_CBDBYK010000010.1"/>
</dbReference>
<comment type="caution">
    <text evidence="3">The sequence shown here is derived from an EMBL/GenBank/DDBJ whole genome shotgun (WGS) entry which is preliminary data.</text>
</comment>
<dbReference type="SUPFAM" id="SSF47240">
    <property type="entry name" value="Ferritin-like"/>
    <property type="match status" value="1"/>
</dbReference>
<dbReference type="PANTHER" id="PTHR42932">
    <property type="entry name" value="GENERAL STRESS PROTEIN 20U"/>
    <property type="match status" value="1"/>
</dbReference>
<comment type="similarity">
    <text evidence="1">Belongs to the Dps family.</text>
</comment>
<dbReference type="Pfam" id="PF00210">
    <property type="entry name" value="Ferritin"/>
    <property type="match status" value="1"/>
</dbReference>
<dbReference type="PANTHER" id="PTHR42932:SF1">
    <property type="entry name" value="GENERAL STRESS PROTEIN 20U"/>
    <property type="match status" value="1"/>
</dbReference>
<name>A0A4R0XUD8_9MOLU</name>
<keyword evidence="4" id="KW-1185">Reference proteome</keyword>
<reference evidence="3 4" key="1">
    <citation type="submission" date="2018-02" db="EMBL/GenBank/DDBJ databases">
        <title>Mycoplasma marinum and Mycoplasma todarodis sp. nov., moderately halophilic and psychrotolerant mycoplasmas isolated from cephalopods.</title>
        <authorList>
            <person name="Viver T."/>
        </authorList>
    </citation>
    <scope>NUCLEOTIDE SEQUENCE [LARGE SCALE GENOMIC DNA]</scope>
    <source>
        <strain evidence="3 4">PE</strain>
    </source>
</reference>
<dbReference type="InterPro" id="IPR012347">
    <property type="entry name" value="Ferritin-like"/>
</dbReference>
<organism evidence="3 4">
    <name type="scientific">Mycoplasma marinum</name>
    <dbReference type="NCBI Taxonomy" id="1937190"/>
    <lineage>
        <taxon>Bacteria</taxon>
        <taxon>Bacillati</taxon>
        <taxon>Mycoplasmatota</taxon>
        <taxon>Mollicutes</taxon>
        <taxon>Mycoplasmataceae</taxon>
        <taxon>Mycoplasma</taxon>
    </lineage>
</organism>
<evidence type="ECO:0000313" key="3">
    <source>
        <dbReference type="EMBL" id="TCG11299.1"/>
    </source>
</evidence>
<dbReference type="Proteomes" id="UP000294192">
    <property type="component" value="Unassembled WGS sequence"/>
</dbReference>
<dbReference type="AlphaFoldDB" id="A0A4R0XUD8"/>
<accession>A0A4R0XUD8</accession>
<feature type="domain" description="Ferritin/DPS" evidence="2">
    <location>
        <begin position="3"/>
        <end position="74"/>
    </location>
</feature>
<gene>
    <name evidence="3" type="ORF">C4B24_02535</name>
</gene>
<dbReference type="Gene3D" id="1.20.1260.10">
    <property type="match status" value="1"/>
</dbReference>
<dbReference type="InterPro" id="IPR008331">
    <property type="entry name" value="Ferritin_DPS_dom"/>
</dbReference>
<dbReference type="GO" id="GO:0008199">
    <property type="term" value="F:ferric iron binding"/>
    <property type="evidence" value="ECO:0007669"/>
    <property type="project" value="InterPro"/>
</dbReference>
<protein>
    <recommendedName>
        <fullName evidence="2">Ferritin/DPS domain-containing protein</fullName>
    </recommendedName>
</protein>
<evidence type="ECO:0000256" key="1">
    <source>
        <dbReference type="ARBA" id="ARBA00009497"/>
    </source>
</evidence>
<proteinExistence type="inferred from homology"/>
<dbReference type="InterPro" id="IPR009078">
    <property type="entry name" value="Ferritin-like_SF"/>
</dbReference>
<dbReference type="EMBL" id="PSZO01000009">
    <property type="protein sequence ID" value="TCG11299.1"/>
    <property type="molecule type" value="Genomic_DNA"/>
</dbReference>
<evidence type="ECO:0000259" key="2">
    <source>
        <dbReference type="Pfam" id="PF00210"/>
    </source>
</evidence>
<dbReference type="PIRSF" id="PIRSF005900">
    <property type="entry name" value="Dps"/>
    <property type="match status" value="1"/>
</dbReference>
<dbReference type="OrthoDB" id="9797023at2"/>